<dbReference type="OrthoDB" id="2016548at2759"/>
<dbReference type="HOGENOM" id="CLU_040397_0_2_1"/>
<dbReference type="RefSeq" id="XP_040633759.1">
    <property type="nucleotide sequence ID" value="XM_040778376.1"/>
</dbReference>
<dbReference type="Proteomes" id="UP000019804">
    <property type="component" value="Unassembled WGS sequence"/>
</dbReference>
<evidence type="ECO:0000256" key="2">
    <source>
        <dbReference type="SAM" id="Phobius"/>
    </source>
</evidence>
<evidence type="ECO:0000256" key="1">
    <source>
        <dbReference type="SAM" id="MobiDB-lite"/>
    </source>
</evidence>
<dbReference type="InterPro" id="IPR058581">
    <property type="entry name" value="TM_HPP"/>
</dbReference>
<feature type="transmembrane region" description="Helical" evidence="2">
    <location>
        <begin position="97"/>
        <end position="115"/>
    </location>
</feature>
<evidence type="ECO:0000313" key="5">
    <source>
        <dbReference type="Proteomes" id="UP000019804"/>
    </source>
</evidence>
<feature type="transmembrane region" description="Helical" evidence="2">
    <location>
        <begin position="67"/>
        <end position="85"/>
    </location>
</feature>
<dbReference type="EMBL" id="KK088475">
    <property type="protein sequence ID" value="EYE90069.1"/>
    <property type="molecule type" value="Genomic_DNA"/>
</dbReference>
<proteinExistence type="predicted"/>
<evidence type="ECO:0000259" key="3">
    <source>
        <dbReference type="Pfam" id="PF04982"/>
    </source>
</evidence>
<organism evidence="4 5">
    <name type="scientific">Aspergillus ruber (strain CBS 135680)</name>
    <dbReference type="NCBI Taxonomy" id="1388766"/>
    <lineage>
        <taxon>Eukaryota</taxon>
        <taxon>Fungi</taxon>
        <taxon>Dikarya</taxon>
        <taxon>Ascomycota</taxon>
        <taxon>Pezizomycotina</taxon>
        <taxon>Eurotiomycetes</taxon>
        <taxon>Eurotiomycetidae</taxon>
        <taxon>Eurotiales</taxon>
        <taxon>Aspergillaceae</taxon>
        <taxon>Aspergillus</taxon>
        <taxon>Aspergillus subgen. Aspergillus</taxon>
    </lineage>
</organism>
<feature type="domain" description="HPP transmembrane region" evidence="3">
    <location>
        <begin position="33"/>
        <end position="197"/>
    </location>
</feature>
<feature type="transmembrane region" description="Helical" evidence="2">
    <location>
        <begin position="127"/>
        <end position="147"/>
    </location>
</feature>
<feature type="transmembrane region" description="Helical" evidence="2">
    <location>
        <begin position="35"/>
        <end position="55"/>
    </location>
</feature>
<dbReference type="PANTHER" id="PTHR33741">
    <property type="entry name" value="TRANSMEMBRANE PROTEIN DDB_G0269096-RELATED"/>
    <property type="match status" value="1"/>
</dbReference>
<gene>
    <name evidence="4" type="ORF">EURHEDRAFT_333825</name>
</gene>
<keyword evidence="2" id="KW-1133">Transmembrane helix</keyword>
<protein>
    <submittedName>
        <fullName evidence="4">HPP-domain-containing protein</fullName>
    </submittedName>
</protein>
<keyword evidence="2" id="KW-0812">Transmembrane</keyword>
<evidence type="ECO:0000313" key="4">
    <source>
        <dbReference type="EMBL" id="EYE90069.1"/>
    </source>
</evidence>
<accession>A0A017S0E6</accession>
<dbReference type="Pfam" id="PF04982">
    <property type="entry name" value="TM_HPP"/>
    <property type="match status" value="1"/>
</dbReference>
<dbReference type="PANTHER" id="PTHR33741:SF5">
    <property type="entry name" value="TRANSMEMBRANE PROTEIN DDB_G0269096-RELATED"/>
    <property type="match status" value="1"/>
</dbReference>
<dbReference type="InterPro" id="IPR007065">
    <property type="entry name" value="HPP"/>
</dbReference>
<reference evidence="5" key="1">
    <citation type="journal article" date="2014" name="Nat. Commun.">
        <title>Genomic adaptations of the halophilic Dead Sea filamentous fungus Eurotium rubrum.</title>
        <authorList>
            <person name="Kis-Papo T."/>
            <person name="Weig A.R."/>
            <person name="Riley R."/>
            <person name="Persoh D."/>
            <person name="Salamov A."/>
            <person name="Sun H."/>
            <person name="Lipzen A."/>
            <person name="Wasser S.P."/>
            <person name="Rambold G."/>
            <person name="Grigoriev I.V."/>
            <person name="Nevo E."/>
        </authorList>
    </citation>
    <scope>NUCLEOTIDE SEQUENCE [LARGE SCALE GENOMIC DNA]</scope>
    <source>
        <strain evidence="5">CBS 135680</strain>
    </source>
</reference>
<dbReference type="GeneID" id="63693500"/>
<keyword evidence="2" id="KW-0472">Membrane</keyword>
<feature type="transmembrane region" description="Helical" evidence="2">
    <location>
        <begin position="167"/>
        <end position="189"/>
    </location>
</feature>
<dbReference type="AlphaFoldDB" id="A0A017S0E6"/>
<keyword evidence="5" id="KW-1185">Reference proteome</keyword>
<sequence>MAINIPTVNILPRLPRWVNHWFGYRPTPPKPLPQYMVWIWSFFAAFCGLCVLQAIFNYSSYFERRHVPGIVASFGASAVLCYGAIDAPLAQPRALIFGHFLSALVGICITKLFSLMPDEERFNSLRWLAASLSSAVAIVVMQITQTTHPPAGATALLPAVDDAIWELSWYFLPVVLLSSVIIMVVAMLLNNIQRRYPTFWIAPSPPPKPAPAPVTAPEHQKVHAEEELGGDTLLPR</sequence>
<feature type="region of interest" description="Disordered" evidence="1">
    <location>
        <begin position="206"/>
        <end position="236"/>
    </location>
</feature>
<name>A0A017S0E6_ASPRC</name>
<dbReference type="STRING" id="1388766.A0A017S0E6"/>